<dbReference type="AlphaFoldDB" id="A0A8J4M2T8"/>
<dbReference type="EMBL" id="BOVK01000042">
    <property type="protein sequence ID" value="GIQ70215.1"/>
    <property type="molecule type" value="Genomic_DNA"/>
</dbReference>
<sequence>MQIISELAASVAHEVRNPLQVTRGFLQLLNVNTTEKTKKYLSLALDELDRASDIITDFLTFAKPQLDHVAKLHLATEMKHIEGVLLPLTNLQGGEIVSNIPNDLYIKGNSAKFKQALINIIKNSIESLRGKGQIRISALKERNDVVIVIRDNGEGMDEATVAKLGQPYFSTKTKGTGLGLMVTFRIIEVMNGSIHFSSELGVGTEVIIRIPFVQDERIDV</sequence>
<dbReference type="SUPFAM" id="SSF55874">
    <property type="entry name" value="ATPase domain of HSP90 chaperone/DNA topoisomerase II/histidine kinase"/>
    <property type="match status" value="1"/>
</dbReference>
<evidence type="ECO:0000256" key="1">
    <source>
        <dbReference type="ARBA" id="ARBA00000085"/>
    </source>
</evidence>
<dbReference type="GO" id="GO:0005524">
    <property type="term" value="F:ATP binding"/>
    <property type="evidence" value="ECO:0007669"/>
    <property type="project" value="UniProtKB-KW"/>
</dbReference>
<dbReference type="InterPro" id="IPR003661">
    <property type="entry name" value="HisK_dim/P_dom"/>
</dbReference>
<keyword evidence="3" id="KW-0597">Phosphoprotein</keyword>
<accession>A0A8J4M2T8</accession>
<dbReference type="Gene3D" id="3.30.565.10">
    <property type="entry name" value="Histidine kinase-like ATPase, C-terminal domain"/>
    <property type="match status" value="1"/>
</dbReference>
<proteinExistence type="predicted"/>
<evidence type="ECO:0000313" key="11">
    <source>
        <dbReference type="Proteomes" id="UP000677918"/>
    </source>
</evidence>
<dbReference type="PRINTS" id="PR00344">
    <property type="entry name" value="BCTRLSENSOR"/>
</dbReference>
<dbReference type="InterPro" id="IPR004358">
    <property type="entry name" value="Sig_transdc_His_kin-like_C"/>
</dbReference>
<protein>
    <recommendedName>
        <fullName evidence="2">histidine kinase</fullName>
        <ecNumber evidence="2">2.7.13.3</ecNumber>
    </recommendedName>
</protein>
<name>A0A8J4M2T8_9BACL</name>
<evidence type="ECO:0000256" key="3">
    <source>
        <dbReference type="ARBA" id="ARBA00022553"/>
    </source>
</evidence>
<dbReference type="PROSITE" id="PS50109">
    <property type="entry name" value="HIS_KIN"/>
    <property type="match status" value="1"/>
</dbReference>
<dbReference type="Pfam" id="PF00512">
    <property type="entry name" value="HisKA"/>
    <property type="match status" value="1"/>
</dbReference>
<dbReference type="SMART" id="SM00388">
    <property type="entry name" value="HisKA"/>
    <property type="match status" value="1"/>
</dbReference>
<keyword evidence="11" id="KW-1185">Reference proteome</keyword>
<dbReference type="InterPro" id="IPR036890">
    <property type="entry name" value="HATPase_C_sf"/>
</dbReference>
<feature type="domain" description="Histidine kinase" evidence="9">
    <location>
        <begin position="10"/>
        <end position="214"/>
    </location>
</feature>
<dbReference type="EC" id="2.7.13.3" evidence="2"/>
<keyword evidence="7" id="KW-0067">ATP-binding</keyword>
<keyword evidence="4" id="KW-0808">Transferase</keyword>
<dbReference type="InterPro" id="IPR003594">
    <property type="entry name" value="HATPase_dom"/>
</dbReference>
<dbReference type="Pfam" id="PF02518">
    <property type="entry name" value="HATPase_c"/>
    <property type="match status" value="1"/>
</dbReference>
<gene>
    <name evidence="10" type="ORF">XYCOK13_30390</name>
</gene>
<comment type="caution">
    <text evidence="10">The sequence shown here is derived from an EMBL/GenBank/DDBJ whole genome shotgun (WGS) entry which is preliminary data.</text>
</comment>
<dbReference type="Gene3D" id="1.10.287.130">
    <property type="match status" value="1"/>
</dbReference>
<evidence type="ECO:0000256" key="6">
    <source>
        <dbReference type="ARBA" id="ARBA00022777"/>
    </source>
</evidence>
<reference evidence="10" key="1">
    <citation type="submission" date="2021-04" db="EMBL/GenBank/DDBJ databases">
        <title>Draft genome sequence of Xylanibacillus composti strain K13.</title>
        <authorList>
            <person name="Uke A."/>
            <person name="Chhe C."/>
            <person name="Baramee S."/>
            <person name="Kosugi A."/>
        </authorList>
    </citation>
    <scope>NUCLEOTIDE SEQUENCE</scope>
    <source>
        <strain evidence="10">K13</strain>
    </source>
</reference>
<dbReference type="SMART" id="SM00387">
    <property type="entry name" value="HATPase_c"/>
    <property type="match status" value="1"/>
</dbReference>
<dbReference type="PANTHER" id="PTHR43065">
    <property type="entry name" value="SENSOR HISTIDINE KINASE"/>
    <property type="match status" value="1"/>
</dbReference>
<keyword evidence="8" id="KW-0902">Two-component regulatory system</keyword>
<keyword evidence="6" id="KW-0418">Kinase</keyword>
<evidence type="ECO:0000256" key="5">
    <source>
        <dbReference type="ARBA" id="ARBA00022741"/>
    </source>
</evidence>
<dbReference type="SUPFAM" id="SSF47384">
    <property type="entry name" value="Homodimeric domain of signal transducing histidine kinase"/>
    <property type="match status" value="1"/>
</dbReference>
<dbReference type="Proteomes" id="UP000677918">
    <property type="component" value="Unassembled WGS sequence"/>
</dbReference>
<keyword evidence="5" id="KW-0547">Nucleotide-binding</keyword>
<comment type="catalytic activity">
    <reaction evidence="1">
        <text>ATP + protein L-histidine = ADP + protein N-phospho-L-histidine.</text>
        <dbReference type="EC" id="2.7.13.3"/>
    </reaction>
</comment>
<evidence type="ECO:0000313" key="10">
    <source>
        <dbReference type="EMBL" id="GIQ70215.1"/>
    </source>
</evidence>
<dbReference type="CDD" id="cd00082">
    <property type="entry name" value="HisKA"/>
    <property type="match status" value="1"/>
</dbReference>
<dbReference type="PANTHER" id="PTHR43065:SF46">
    <property type="entry name" value="C4-DICARBOXYLATE TRANSPORT SENSOR PROTEIN DCTB"/>
    <property type="match status" value="1"/>
</dbReference>
<organism evidence="10 11">
    <name type="scientific">Xylanibacillus composti</name>
    <dbReference type="NCBI Taxonomy" id="1572762"/>
    <lineage>
        <taxon>Bacteria</taxon>
        <taxon>Bacillati</taxon>
        <taxon>Bacillota</taxon>
        <taxon>Bacilli</taxon>
        <taxon>Bacillales</taxon>
        <taxon>Paenibacillaceae</taxon>
        <taxon>Xylanibacillus</taxon>
    </lineage>
</organism>
<dbReference type="GO" id="GO:0000155">
    <property type="term" value="F:phosphorelay sensor kinase activity"/>
    <property type="evidence" value="ECO:0007669"/>
    <property type="project" value="InterPro"/>
</dbReference>
<evidence type="ECO:0000256" key="7">
    <source>
        <dbReference type="ARBA" id="ARBA00022840"/>
    </source>
</evidence>
<evidence type="ECO:0000256" key="8">
    <source>
        <dbReference type="ARBA" id="ARBA00023012"/>
    </source>
</evidence>
<evidence type="ECO:0000259" key="9">
    <source>
        <dbReference type="PROSITE" id="PS50109"/>
    </source>
</evidence>
<evidence type="ECO:0000256" key="4">
    <source>
        <dbReference type="ARBA" id="ARBA00022679"/>
    </source>
</evidence>
<evidence type="ECO:0000256" key="2">
    <source>
        <dbReference type="ARBA" id="ARBA00012438"/>
    </source>
</evidence>
<dbReference type="InterPro" id="IPR005467">
    <property type="entry name" value="His_kinase_dom"/>
</dbReference>
<dbReference type="InterPro" id="IPR036097">
    <property type="entry name" value="HisK_dim/P_sf"/>
</dbReference>